<dbReference type="PANTHER" id="PTHR47802:SF1">
    <property type="entry name" value="GLYOXALASE FAMILY PROTEIN, EXPRESSED"/>
    <property type="match status" value="1"/>
</dbReference>
<dbReference type="AlphaFoldDB" id="A0A1M7LCF0"/>
<dbReference type="Pfam" id="PF00903">
    <property type="entry name" value="Glyoxalase"/>
    <property type="match status" value="1"/>
</dbReference>
<keyword evidence="3" id="KW-1185">Reference proteome</keyword>
<dbReference type="RefSeq" id="WP_231919716.1">
    <property type="nucleotide sequence ID" value="NZ_LT670848.1"/>
</dbReference>
<sequence>MNNIPQPNIGFITQQNYMKKSFILITLFFIFSTFSSKAQELNSKITIDHIAVYVVDLDKSTNFYENIIGLEKIPEPFNDGKHTWFSLGSNVQLHLIKGASSFIEPDKNSHLSLSVSSVSNFIKVLEKNKIHYENWPGEKQAVTNRVDGVKQIYITDPDGNWLEINDAKK</sequence>
<dbReference type="PANTHER" id="PTHR47802">
    <property type="entry name" value="GLYOXALASE FAMILY PROTEIN, EXPRESSED"/>
    <property type="match status" value="1"/>
</dbReference>
<dbReference type="EMBL" id="LT670848">
    <property type="protein sequence ID" value="SHM75785.1"/>
    <property type="molecule type" value="Genomic_DNA"/>
</dbReference>
<dbReference type="STRING" id="143223.SAMN05878281_1857"/>
<dbReference type="SUPFAM" id="SSF54593">
    <property type="entry name" value="Glyoxalase/Bleomycin resistance protein/Dihydroxybiphenyl dioxygenase"/>
    <property type="match status" value="1"/>
</dbReference>
<evidence type="ECO:0000313" key="2">
    <source>
        <dbReference type="EMBL" id="SHM75785.1"/>
    </source>
</evidence>
<organism evidence="2 3">
    <name type="scientific">Salegentibacter salegens</name>
    <dbReference type="NCBI Taxonomy" id="143223"/>
    <lineage>
        <taxon>Bacteria</taxon>
        <taxon>Pseudomonadati</taxon>
        <taxon>Bacteroidota</taxon>
        <taxon>Flavobacteriia</taxon>
        <taxon>Flavobacteriales</taxon>
        <taxon>Flavobacteriaceae</taxon>
        <taxon>Salegentibacter</taxon>
    </lineage>
</organism>
<feature type="domain" description="VOC" evidence="1">
    <location>
        <begin position="46"/>
        <end position="167"/>
    </location>
</feature>
<dbReference type="PROSITE" id="PS51819">
    <property type="entry name" value="VOC"/>
    <property type="match status" value="1"/>
</dbReference>
<dbReference type="Gene3D" id="3.10.180.10">
    <property type="entry name" value="2,3-Dihydroxybiphenyl 1,2-Dioxygenase, domain 1"/>
    <property type="match status" value="1"/>
</dbReference>
<evidence type="ECO:0000313" key="3">
    <source>
        <dbReference type="Proteomes" id="UP000190235"/>
    </source>
</evidence>
<dbReference type="GO" id="GO:0016829">
    <property type="term" value="F:lyase activity"/>
    <property type="evidence" value="ECO:0007669"/>
    <property type="project" value="UniProtKB-KW"/>
</dbReference>
<dbReference type="InterPro" id="IPR037523">
    <property type="entry name" value="VOC_core"/>
</dbReference>
<accession>A0A1M7LCF0</accession>
<dbReference type="Proteomes" id="UP000190235">
    <property type="component" value="Chromosome I"/>
</dbReference>
<proteinExistence type="predicted"/>
<protein>
    <submittedName>
        <fullName evidence="2">Lactoylglutathione lyase</fullName>
    </submittedName>
</protein>
<gene>
    <name evidence="2" type="ORF">SAMN05878281_1857</name>
</gene>
<reference evidence="3" key="1">
    <citation type="submission" date="2016-11" db="EMBL/GenBank/DDBJ databases">
        <authorList>
            <person name="Varghese N."/>
            <person name="Submissions S."/>
        </authorList>
    </citation>
    <scope>NUCLEOTIDE SEQUENCE [LARGE SCALE GENOMIC DNA]</scope>
    <source>
        <strain evidence="3">ACAM 48</strain>
    </source>
</reference>
<keyword evidence="2" id="KW-0456">Lyase</keyword>
<name>A0A1M7LCF0_9FLAO</name>
<dbReference type="InterPro" id="IPR029068">
    <property type="entry name" value="Glyas_Bleomycin-R_OHBP_Dase"/>
</dbReference>
<evidence type="ECO:0000259" key="1">
    <source>
        <dbReference type="PROSITE" id="PS51819"/>
    </source>
</evidence>
<dbReference type="InterPro" id="IPR004360">
    <property type="entry name" value="Glyas_Fos-R_dOase_dom"/>
</dbReference>